<dbReference type="PANTHER" id="PTHR42852:SF13">
    <property type="entry name" value="PROTEIN DIPZ"/>
    <property type="match status" value="1"/>
</dbReference>
<evidence type="ECO:0000313" key="5">
    <source>
        <dbReference type="Proteomes" id="UP000075502"/>
    </source>
</evidence>
<feature type="compositionally biased region" description="Pro residues" evidence="1">
    <location>
        <begin position="22"/>
        <end position="36"/>
    </location>
</feature>
<dbReference type="EMBL" id="JEME01002011">
    <property type="protein sequence ID" value="KYG05509.1"/>
    <property type="molecule type" value="Genomic_DNA"/>
</dbReference>
<feature type="chain" id="PRO_5007569707" evidence="2">
    <location>
        <begin position="19"/>
        <end position="223"/>
    </location>
</feature>
<dbReference type="AlphaFoldDB" id="A0A150TLC5"/>
<protein>
    <submittedName>
        <fullName evidence="4">Alkyl hydroperoxide reductase</fullName>
    </submittedName>
</protein>
<evidence type="ECO:0000256" key="2">
    <source>
        <dbReference type="SAM" id="SignalP"/>
    </source>
</evidence>
<evidence type="ECO:0000256" key="1">
    <source>
        <dbReference type="SAM" id="MobiDB-lite"/>
    </source>
</evidence>
<sequence length="223" mass="23789">MLARLLSLPLAALGLACASPEPVPASAPMGPAPAEPAAPASSPESAPPTSGGDPGFDHDVSGVVGAPPPAWDVGPWYNSPPLTPADLRGKVVLVRWFMSPNCPLCSATAPALKALDERYRSRGLVVVGMYHHKDDEPLDPAAVKGYLSHFGYSFPVAIDPDWRTLKRWWIDGHPKRQYTSVSFLLDRAGLVRHVHLGGELAPGTPEFATVEGRVRALLDEPAR</sequence>
<dbReference type="PROSITE" id="PS51352">
    <property type="entry name" value="THIOREDOXIN_2"/>
    <property type="match status" value="1"/>
</dbReference>
<feature type="domain" description="Thioredoxin" evidence="3">
    <location>
        <begin position="62"/>
        <end position="219"/>
    </location>
</feature>
<dbReference type="PANTHER" id="PTHR42852">
    <property type="entry name" value="THIOL:DISULFIDE INTERCHANGE PROTEIN DSBE"/>
    <property type="match status" value="1"/>
</dbReference>
<dbReference type="InterPro" id="IPR013766">
    <property type="entry name" value="Thioredoxin_domain"/>
</dbReference>
<feature type="compositionally biased region" description="Low complexity" evidence="1">
    <location>
        <begin position="37"/>
        <end position="48"/>
    </location>
</feature>
<feature type="signal peptide" evidence="2">
    <location>
        <begin position="1"/>
        <end position="18"/>
    </location>
</feature>
<dbReference type="InterPro" id="IPR050553">
    <property type="entry name" value="Thioredoxin_ResA/DsbE_sf"/>
</dbReference>
<organism evidence="4 5">
    <name type="scientific">Sorangium cellulosum</name>
    <name type="common">Polyangium cellulosum</name>
    <dbReference type="NCBI Taxonomy" id="56"/>
    <lineage>
        <taxon>Bacteria</taxon>
        <taxon>Pseudomonadati</taxon>
        <taxon>Myxococcota</taxon>
        <taxon>Polyangia</taxon>
        <taxon>Polyangiales</taxon>
        <taxon>Polyangiaceae</taxon>
        <taxon>Sorangium</taxon>
    </lineage>
</organism>
<evidence type="ECO:0000313" key="4">
    <source>
        <dbReference type="EMBL" id="KYG05509.1"/>
    </source>
</evidence>
<keyword evidence="2" id="KW-0732">Signal</keyword>
<dbReference type="GO" id="GO:0016491">
    <property type="term" value="F:oxidoreductase activity"/>
    <property type="evidence" value="ECO:0007669"/>
    <property type="project" value="InterPro"/>
</dbReference>
<dbReference type="SUPFAM" id="SSF52833">
    <property type="entry name" value="Thioredoxin-like"/>
    <property type="match status" value="1"/>
</dbReference>
<comment type="caution">
    <text evidence="4">The sequence shown here is derived from an EMBL/GenBank/DDBJ whole genome shotgun (WGS) entry which is preliminary data.</text>
</comment>
<reference evidence="4 5" key="1">
    <citation type="submission" date="2014-02" db="EMBL/GenBank/DDBJ databases">
        <title>The small core and large imbalanced accessory genome model reveals a collaborative survival strategy of Sorangium cellulosum strains in nature.</title>
        <authorList>
            <person name="Han K."/>
            <person name="Peng R."/>
            <person name="Blom J."/>
            <person name="Li Y.-Z."/>
        </authorList>
    </citation>
    <scope>NUCLEOTIDE SEQUENCE [LARGE SCALE GENOMIC DNA]</scope>
    <source>
        <strain evidence="4 5">So0007-03</strain>
    </source>
</reference>
<evidence type="ECO:0000259" key="3">
    <source>
        <dbReference type="PROSITE" id="PS51352"/>
    </source>
</evidence>
<dbReference type="Pfam" id="PF08534">
    <property type="entry name" value="Redoxin"/>
    <property type="match status" value="1"/>
</dbReference>
<dbReference type="Proteomes" id="UP000075502">
    <property type="component" value="Unassembled WGS sequence"/>
</dbReference>
<dbReference type="InterPro" id="IPR013740">
    <property type="entry name" value="Redoxin"/>
</dbReference>
<accession>A0A150TLC5</accession>
<dbReference type="Gene3D" id="3.40.30.10">
    <property type="entry name" value="Glutaredoxin"/>
    <property type="match status" value="1"/>
</dbReference>
<name>A0A150TLC5_SORCE</name>
<dbReference type="PROSITE" id="PS51257">
    <property type="entry name" value="PROKAR_LIPOPROTEIN"/>
    <property type="match status" value="1"/>
</dbReference>
<dbReference type="InterPro" id="IPR036249">
    <property type="entry name" value="Thioredoxin-like_sf"/>
</dbReference>
<feature type="region of interest" description="Disordered" evidence="1">
    <location>
        <begin position="22"/>
        <end position="64"/>
    </location>
</feature>
<gene>
    <name evidence="4" type="ORF">BE21_40200</name>
</gene>
<proteinExistence type="predicted"/>